<dbReference type="AlphaFoldDB" id="E9J8D6"/>
<organism>
    <name type="scientific">Solenopsis invicta</name>
    <name type="common">Red imported fire ant</name>
    <name type="synonym">Solenopsis wagneri</name>
    <dbReference type="NCBI Taxonomy" id="13686"/>
    <lineage>
        <taxon>Eukaryota</taxon>
        <taxon>Metazoa</taxon>
        <taxon>Ecdysozoa</taxon>
        <taxon>Arthropoda</taxon>
        <taxon>Hexapoda</taxon>
        <taxon>Insecta</taxon>
        <taxon>Pterygota</taxon>
        <taxon>Neoptera</taxon>
        <taxon>Endopterygota</taxon>
        <taxon>Hymenoptera</taxon>
        <taxon>Apocrita</taxon>
        <taxon>Aculeata</taxon>
        <taxon>Formicoidea</taxon>
        <taxon>Formicidae</taxon>
        <taxon>Myrmicinae</taxon>
        <taxon>Solenopsis</taxon>
    </lineage>
</organism>
<gene>
    <name evidence="2" type="ORF">SINV_06965</name>
</gene>
<feature type="transmembrane region" description="Helical" evidence="1">
    <location>
        <begin position="104"/>
        <end position="123"/>
    </location>
</feature>
<dbReference type="PANTHER" id="PTHR11161">
    <property type="entry name" value="O-ACYLTRANSFERASE"/>
    <property type="match status" value="1"/>
</dbReference>
<evidence type="ECO:0000256" key="1">
    <source>
        <dbReference type="SAM" id="Phobius"/>
    </source>
</evidence>
<name>E9J8D6_SOLIN</name>
<feature type="transmembrane region" description="Helical" evidence="1">
    <location>
        <begin position="188"/>
        <end position="208"/>
    </location>
</feature>
<proteinExistence type="predicted"/>
<feature type="non-terminal residue" evidence="2">
    <location>
        <position position="1"/>
    </location>
</feature>
<dbReference type="HOGENOM" id="CLU_1217395_0_0_1"/>
<accession>E9J8D6</accession>
<keyword evidence="1" id="KW-1133">Transmembrane helix</keyword>
<dbReference type="PANTHER" id="PTHR11161:SF72">
    <property type="entry name" value="FI21449P1"/>
    <property type="match status" value="1"/>
</dbReference>
<feature type="non-terminal residue" evidence="2">
    <location>
        <position position="228"/>
    </location>
</feature>
<dbReference type="InterPro" id="IPR052728">
    <property type="entry name" value="O2_lipid_transport_reg"/>
</dbReference>
<keyword evidence="1" id="KW-0472">Membrane</keyword>
<reference evidence="2" key="1">
    <citation type="journal article" date="2011" name="Proc. Natl. Acad. Sci. U.S.A.">
        <title>The genome of the fire ant Solenopsis invicta.</title>
        <authorList>
            <person name="Wurm Y."/>
            <person name="Wang J."/>
            <person name="Riba-Grognuz O."/>
            <person name="Corona M."/>
            <person name="Nygaard S."/>
            <person name="Hunt B.G."/>
            <person name="Ingram K.K."/>
            <person name="Falquet L."/>
            <person name="Nipitwattanaphon M."/>
            <person name="Gotzek D."/>
            <person name="Dijkstra M.B."/>
            <person name="Oettler J."/>
            <person name="Comtesse F."/>
            <person name="Shih C.J."/>
            <person name="Wu W.J."/>
            <person name="Yang C.C."/>
            <person name="Thomas J."/>
            <person name="Beaudoing E."/>
            <person name="Pradervand S."/>
            <person name="Flegel V."/>
            <person name="Cook E.D."/>
            <person name="Fabbretti R."/>
            <person name="Stockinger H."/>
            <person name="Long L."/>
            <person name="Farmerie W.G."/>
            <person name="Oakey J."/>
            <person name="Boomsma J.J."/>
            <person name="Pamilo P."/>
            <person name="Yi S.V."/>
            <person name="Heinze J."/>
            <person name="Goodisman M.A."/>
            <person name="Farinelli L."/>
            <person name="Harshman K."/>
            <person name="Hulo N."/>
            <person name="Cerutti L."/>
            <person name="Xenarios I."/>
            <person name="Shoemaker D."/>
            <person name="Keller L."/>
        </authorList>
    </citation>
    <scope>NUCLEOTIDE SEQUENCE [LARGE SCALE GENOMIC DNA]</scope>
</reference>
<sequence length="228" mass="26915">IGIKIRVDLEIGLVNVGFGFDLELDLGNRKTRLNWSARTSSLRGTRSLQLRHGTVPATLALISTVEFELSRVAGCIPIYMIFRQSSEKSVARNKVWIWKNMANFYNLLNPMIGFVSVDIYFFSIKRFLRLTPVYIMVLEILQLSSVWFDKTSQFYISERFHETCAKYWWRNLLFINNFFDVDAMCMNWSWYLAVDTQCYVIVLMILILSTRYHELYRLSNVLYRHGQE</sequence>
<evidence type="ECO:0000313" key="2">
    <source>
        <dbReference type="EMBL" id="EFZ10919.1"/>
    </source>
</evidence>
<protein>
    <submittedName>
        <fullName evidence="2">Uncharacterized protein</fullName>
    </submittedName>
</protein>
<keyword evidence="1" id="KW-0812">Transmembrane</keyword>
<dbReference type="EMBL" id="GL768987">
    <property type="protein sequence ID" value="EFZ10919.1"/>
    <property type="molecule type" value="Genomic_DNA"/>
</dbReference>